<dbReference type="GO" id="GO:0002128">
    <property type="term" value="P:tRNA nucleoside ribose methylation"/>
    <property type="evidence" value="ECO:0007669"/>
    <property type="project" value="TreeGrafter"/>
</dbReference>
<comment type="subunit">
    <text evidence="5">Homodimer.</text>
</comment>
<comment type="similarity">
    <text evidence="1">Belongs to the class IV-like SAM-binding methyltransferase superfamily. RNA methyltransferase TrmH family.</text>
</comment>
<keyword evidence="3 7" id="KW-0808">Transferase</keyword>
<dbReference type="NCBIfam" id="TIGR00050">
    <property type="entry name" value="rRNA_methyl_1"/>
    <property type="match status" value="1"/>
</dbReference>
<dbReference type="InterPro" id="IPR001537">
    <property type="entry name" value="SpoU_MeTrfase"/>
</dbReference>
<dbReference type="CDD" id="cd18093">
    <property type="entry name" value="SpoU-like_TrmJ"/>
    <property type="match status" value="1"/>
</dbReference>
<evidence type="ECO:0000256" key="4">
    <source>
        <dbReference type="ARBA" id="ARBA00022691"/>
    </source>
</evidence>
<gene>
    <name evidence="5" type="primary">trmJ</name>
    <name evidence="7" type="ORF">G3I74_12485</name>
</gene>
<protein>
    <recommendedName>
        <fullName evidence="5">tRNA (cytidine/uridine-2'-O-)-methyltransferase TrmJ</fullName>
        <ecNumber evidence="5">2.1.1.200</ecNumber>
    </recommendedName>
    <alternativeName>
        <fullName evidence="5">tRNA (cytidine(32)/uridine(32)-2'-O)-methyltransferase</fullName>
    </alternativeName>
    <alternativeName>
        <fullName evidence="5">tRNA Cm32/Um32 methyltransferase</fullName>
    </alternativeName>
</protein>
<proteinExistence type="inferred from homology"/>
<dbReference type="InterPro" id="IPR029026">
    <property type="entry name" value="tRNA_m1G_MTases_N"/>
</dbReference>
<keyword evidence="5" id="KW-0963">Cytoplasm</keyword>
<evidence type="ECO:0000256" key="1">
    <source>
        <dbReference type="ARBA" id="ARBA00007228"/>
    </source>
</evidence>
<comment type="catalytic activity">
    <reaction evidence="5">
        <text>uridine(32) in tRNA + S-adenosyl-L-methionine = 2'-O-methyluridine(32) in tRNA + S-adenosyl-L-homocysteine + H(+)</text>
        <dbReference type="Rhea" id="RHEA:42936"/>
        <dbReference type="Rhea" id="RHEA-COMP:10107"/>
        <dbReference type="Rhea" id="RHEA-COMP:10290"/>
        <dbReference type="ChEBI" id="CHEBI:15378"/>
        <dbReference type="ChEBI" id="CHEBI:57856"/>
        <dbReference type="ChEBI" id="CHEBI:59789"/>
        <dbReference type="ChEBI" id="CHEBI:65315"/>
        <dbReference type="ChEBI" id="CHEBI:74478"/>
        <dbReference type="EC" id="2.1.1.200"/>
    </reaction>
</comment>
<dbReference type="EC" id="2.1.1.200" evidence="5"/>
<dbReference type="Proteomes" id="UP000484885">
    <property type="component" value="Unassembled WGS sequence"/>
</dbReference>
<dbReference type="EMBL" id="JAAGSC010000043">
    <property type="protein sequence ID" value="NDY96549.1"/>
    <property type="molecule type" value="Genomic_DNA"/>
</dbReference>
<dbReference type="AlphaFoldDB" id="A0A845VH72"/>
<evidence type="ECO:0000256" key="5">
    <source>
        <dbReference type="RuleBase" id="RU362024"/>
    </source>
</evidence>
<comment type="subcellular location">
    <subcellularLocation>
        <location evidence="5">Cytoplasm</location>
    </subcellularLocation>
</comment>
<comment type="function">
    <text evidence="5">Catalyzes the formation of 2'O-methylated cytidine (Cm32) or 2'O-methylated uridine (Um32) at position 32 in tRNA.</text>
</comment>
<dbReference type="PANTHER" id="PTHR42786:SF2">
    <property type="entry name" value="TRNA (CYTIDINE_URIDINE-2'-O-)-METHYLTRANSFERASE TRMJ"/>
    <property type="match status" value="1"/>
</dbReference>
<keyword evidence="2 5" id="KW-0489">Methyltransferase</keyword>
<sequence length="246" mass="26725">MLKRIRVVLVGTTHPGNIGSTARAMKVMGLSRLVLVEPRTFPSGEATALASNADDVLAAATVVNTFTDAIAGCALVLGCSGRPRALPMPTLDARAAAARALAEAGRHEVAVVFGREKTGLHDVEIRACHYLVSIPTSATYDSLNLAQAVQVICYEIRQAMLGDLPGEVAPADWTPEPPERLELFFQRLEQALLEIQFLNPAQPKRLMQRLRRLYLRARPDENELNILNGIVSATLETARGERKPKG</sequence>
<name>A0A845VH72_9GAMM</name>
<dbReference type="Pfam" id="PF00588">
    <property type="entry name" value="SpoU_methylase"/>
    <property type="match status" value="1"/>
</dbReference>
<evidence type="ECO:0000313" key="7">
    <source>
        <dbReference type="EMBL" id="NDY96549.1"/>
    </source>
</evidence>
<evidence type="ECO:0000259" key="6">
    <source>
        <dbReference type="Pfam" id="PF00588"/>
    </source>
</evidence>
<evidence type="ECO:0000256" key="3">
    <source>
        <dbReference type="ARBA" id="ARBA00022679"/>
    </source>
</evidence>
<comment type="catalytic activity">
    <reaction evidence="5">
        <text>cytidine(32) in tRNA + S-adenosyl-L-methionine = 2'-O-methylcytidine(32) in tRNA + S-adenosyl-L-homocysteine + H(+)</text>
        <dbReference type="Rhea" id="RHEA:42932"/>
        <dbReference type="Rhea" id="RHEA-COMP:10288"/>
        <dbReference type="Rhea" id="RHEA-COMP:10289"/>
        <dbReference type="ChEBI" id="CHEBI:15378"/>
        <dbReference type="ChEBI" id="CHEBI:57856"/>
        <dbReference type="ChEBI" id="CHEBI:59789"/>
        <dbReference type="ChEBI" id="CHEBI:74495"/>
        <dbReference type="ChEBI" id="CHEBI:82748"/>
        <dbReference type="EC" id="2.1.1.200"/>
    </reaction>
</comment>
<dbReference type="PANTHER" id="PTHR42786">
    <property type="entry name" value="TRNA/RRNA METHYLTRANSFERASE"/>
    <property type="match status" value="1"/>
</dbReference>
<comment type="caution">
    <text evidence="7">The sequence shown here is derived from an EMBL/GenBank/DDBJ whole genome shotgun (WGS) entry which is preliminary data.</text>
</comment>
<keyword evidence="8" id="KW-1185">Reference proteome</keyword>
<dbReference type="FunFam" id="3.40.1280.10:FF:000006">
    <property type="entry name" value="Uncharacterized tRNA/rRNA methyltransferase HI_0380"/>
    <property type="match status" value="1"/>
</dbReference>
<keyword evidence="4 5" id="KW-0949">S-adenosyl-L-methionine</keyword>
<dbReference type="InterPro" id="IPR004384">
    <property type="entry name" value="RNA_MeTrfase_TrmJ/LasT"/>
</dbReference>
<dbReference type="GO" id="GO:0003723">
    <property type="term" value="F:RNA binding"/>
    <property type="evidence" value="ECO:0007669"/>
    <property type="project" value="InterPro"/>
</dbReference>
<evidence type="ECO:0000313" key="8">
    <source>
        <dbReference type="Proteomes" id="UP000484885"/>
    </source>
</evidence>
<dbReference type="Gene3D" id="1.10.8.590">
    <property type="match status" value="1"/>
</dbReference>
<dbReference type="InterPro" id="IPR029028">
    <property type="entry name" value="Alpha/beta_knot_MTases"/>
</dbReference>
<keyword evidence="5" id="KW-0819">tRNA processing</keyword>
<reference evidence="7 8" key="1">
    <citation type="submission" date="2020-02" db="EMBL/GenBank/DDBJ databases">
        <authorList>
            <person name="Zhang X.-Y."/>
        </authorList>
    </citation>
    <scope>NUCLEOTIDE SEQUENCE [LARGE SCALE GENOMIC DNA]</scope>
    <source>
        <strain evidence="7 8">C33</strain>
    </source>
</reference>
<evidence type="ECO:0000256" key="2">
    <source>
        <dbReference type="ARBA" id="ARBA00022603"/>
    </source>
</evidence>
<dbReference type="SUPFAM" id="SSF75217">
    <property type="entry name" value="alpha/beta knot"/>
    <property type="match status" value="1"/>
</dbReference>
<dbReference type="GO" id="GO:0160206">
    <property type="term" value="F:tRNA (cytidine(32)/uridine(32)-2'-O)-methyltransferase activity"/>
    <property type="evidence" value="ECO:0007669"/>
    <property type="project" value="UniProtKB-EC"/>
</dbReference>
<dbReference type="GO" id="GO:0005829">
    <property type="term" value="C:cytosol"/>
    <property type="evidence" value="ECO:0007669"/>
    <property type="project" value="TreeGrafter"/>
</dbReference>
<feature type="domain" description="tRNA/rRNA methyltransferase SpoU type" evidence="6">
    <location>
        <begin position="5"/>
        <end position="154"/>
    </location>
</feature>
<accession>A0A845VH72</accession>
<dbReference type="Gene3D" id="3.40.1280.10">
    <property type="match status" value="1"/>
</dbReference>
<organism evidence="7 8">
    <name type="scientific">Wenzhouxiangella limi</name>
    <dbReference type="NCBI Taxonomy" id="2707351"/>
    <lineage>
        <taxon>Bacteria</taxon>
        <taxon>Pseudomonadati</taxon>
        <taxon>Pseudomonadota</taxon>
        <taxon>Gammaproteobacteria</taxon>
        <taxon>Chromatiales</taxon>
        <taxon>Wenzhouxiangellaceae</taxon>
        <taxon>Wenzhouxiangella</taxon>
    </lineage>
</organism>
<dbReference type="PIRSF" id="PIRSF004808">
    <property type="entry name" value="LasT"/>
    <property type="match status" value="1"/>
</dbReference>